<dbReference type="PANTHER" id="PTHR48107:SF7">
    <property type="entry name" value="RE15974P"/>
    <property type="match status" value="1"/>
</dbReference>
<dbReference type="GO" id="GO:0016614">
    <property type="term" value="F:oxidoreductase activity, acting on CH-OH group of donors"/>
    <property type="evidence" value="ECO:0007669"/>
    <property type="project" value="UniProtKB-ARBA"/>
</dbReference>
<dbReference type="PROSITE" id="PS00463">
    <property type="entry name" value="ZN2_CY6_FUNGAL_1"/>
    <property type="match status" value="1"/>
</dbReference>
<name>A0AAN6M1D6_9PLEO</name>
<evidence type="ECO:0000256" key="1">
    <source>
        <dbReference type="ARBA" id="ARBA00006484"/>
    </source>
</evidence>
<organism evidence="11 12">
    <name type="scientific">Pseudopithomyces chartarum</name>
    <dbReference type="NCBI Taxonomy" id="1892770"/>
    <lineage>
        <taxon>Eukaryota</taxon>
        <taxon>Fungi</taxon>
        <taxon>Dikarya</taxon>
        <taxon>Ascomycota</taxon>
        <taxon>Pezizomycotina</taxon>
        <taxon>Dothideomycetes</taxon>
        <taxon>Pleosporomycetidae</taxon>
        <taxon>Pleosporales</taxon>
        <taxon>Massarineae</taxon>
        <taxon>Didymosphaeriaceae</taxon>
        <taxon>Pseudopithomyces</taxon>
    </lineage>
</organism>
<comment type="similarity">
    <text evidence="1">Belongs to the short-chain dehydrogenases/reductases (SDR) family.</text>
</comment>
<reference evidence="11 12" key="1">
    <citation type="submission" date="2021-02" db="EMBL/GenBank/DDBJ databases">
        <title>Genome assembly of Pseudopithomyces chartarum.</title>
        <authorList>
            <person name="Jauregui R."/>
            <person name="Singh J."/>
            <person name="Voisey C."/>
        </authorList>
    </citation>
    <scope>NUCLEOTIDE SEQUENCE [LARGE SCALE GENOMIC DNA]</scope>
    <source>
        <strain evidence="11 12">AGR01</strain>
    </source>
</reference>
<dbReference type="PRINTS" id="PR00081">
    <property type="entry name" value="GDHRDH"/>
</dbReference>
<keyword evidence="7" id="KW-0804">Transcription</keyword>
<keyword evidence="8" id="KW-0539">Nucleus</keyword>
<evidence type="ECO:0000256" key="9">
    <source>
        <dbReference type="SAM" id="MobiDB-lite"/>
    </source>
</evidence>
<evidence type="ECO:0000256" key="3">
    <source>
        <dbReference type="ARBA" id="ARBA00022857"/>
    </source>
</evidence>
<dbReference type="GO" id="GO:0000981">
    <property type="term" value="F:DNA-binding transcription factor activity, RNA polymerase II-specific"/>
    <property type="evidence" value="ECO:0007669"/>
    <property type="project" value="InterPro"/>
</dbReference>
<dbReference type="Proteomes" id="UP001280581">
    <property type="component" value="Unassembled WGS sequence"/>
</dbReference>
<dbReference type="SUPFAM" id="SSF51735">
    <property type="entry name" value="NAD(P)-binding Rossmann-fold domains"/>
    <property type="match status" value="1"/>
</dbReference>
<dbReference type="InterPro" id="IPR036864">
    <property type="entry name" value="Zn2-C6_fun-type_DNA-bd_sf"/>
</dbReference>
<keyword evidence="5" id="KW-0805">Transcription regulation</keyword>
<evidence type="ECO:0000256" key="6">
    <source>
        <dbReference type="ARBA" id="ARBA00023125"/>
    </source>
</evidence>
<feature type="domain" description="Zn(2)-C6 fungal-type" evidence="10">
    <location>
        <begin position="17"/>
        <end position="47"/>
    </location>
</feature>
<dbReference type="InterPro" id="IPR002347">
    <property type="entry name" value="SDR_fam"/>
</dbReference>
<keyword evidence="12" id="KW-1185">Reference proteome</keyword>
<dbReference type="SUPFAM" id="SSF57701">
    <property type="entry name" value="Zn2/Cys6 DNA-binding domain"/>
    <property type="match status" value="1"/>
</dbReference>
<proteinExistence type="inferred from homology"/>
<dbReference type="GO" id="GO:0045122">
    <property type="term" value="P:aflatoxin biosynthetic process"/>
    <property type="evidence" value="ECO:0007669"/>
    <property type="project" value="InterPro"/>
</dbReference>
<dbReference type="FunFam" id="3.40.50.720:FF:000084">
    <property type="entry name" value="Short-chain dehydrogenase reductase"/>
    <property type="match status" value="1"/>
</dbReference>
<evidence type="ECO:0000256" key="5">
    <source>
        <dbReference type="ARBA" id="ARBA00023015"/>
    </source>
</evidence>
<dbReference type="InterPro" id="IPR036291">
    <property type="entry name" value="NAD(P)-bd_dom_sf"/>
</dbReference>
<dbReference type="GO" id="GO:0005634">
    <property type="term" value="C:nucleus"/>
    <property type="evidence" value="ECO:0007669"/>
    <property type="project" value="InterPro"/>
</dbReference>
<feature type="region of interest" description="Disordered" evidence="9">
    <location>
        <begin position="143"/>
        <end position="200"/>
    </location>
</feature>
<evidence type="ECO:0000313" key="11">
    <source>
        <dbReference type="EMBL" id="KAK3210403.1"/>
    </source>
</evidence>
<evidence type="ECO:0000256" key="8">
    <source>
        <dbReference type="ARBA" id="ARBA00023242"/>
    </source>
</evidence>
<keyword evidence="2" id="KW-0479">Metal-binding</keyword>
<dbReference type="PROSITE" id="PS00061">
    <property type="entry name" value="ADH_SHORT"/>
    <property type="match status" value="1"/>
</dbReference>
<dbReference type="SMART" id="SM00066">
    <property type="entry name" value="GAL4"/>
    <property type="match status" value="1"/>
</dbReference>
<sequence length="584" mass="62890">MAAVPSAPTPTIKLRDSCEGCALSKVKCHKQKPTCSRCARRNVPCHYLAIKRAGRRQDSQWIDAPRYTPTTAPAPQLEHFDFDAWFGTTSSSDSNDKDTFLDDLIFSTPDTSSTTPSFHTGSTSSASPEDLFLASLSSVSTPATATTTTTTPSSHLLPPYPPPPSPWTSTTSSPPPQQPSVRRSGRLSPPPPSPHRPRYPSPLYLLLPSTRFFPPHATCLSQTTHLLRSQFASRTQPLSPLLSHNRSILSALDTVLECECLASGYLLTLISLVVIKLIESYAEAVEHLRSSDCADAGEGIADEESEAEGVRRVLGEIFNPPHLPTSHLPSTKMAPHLPYRLDGKVALVTGSGRGIGAAMATELGRAGAKVVVNYANSEASALKVVQAIKDLGSDAIALKADVRDVSQTAKLMDEAIAHYGGLDIVCSNAGVEEFDRVFAINTRGQFFVAREAYRHLNENGRIILMSSNTAKDYTVPKHSLYSGSKGAIDSFVRVFSKDCGDKKITVNAVAPGGTVTDMFHDVSEHYIPDGAKYSAEERQQMAAFASPLHRNGFPTDIARVVVFMASEEGQWVNGKIITVDGGAA</sequence>
<dbReference type="CDD" id="cd05362">
    <property type="entry name" value="THN_reductase-like_SDR_c"/>
    <property type="match status" value="1"/>
</dbReference>
<keyword evidence="3" id="KW-0521">NADP</keyword>
<accession>A0AAN6M1D6</accession>
<dbReference type="GO" id="GO:0008270">
    <property type="term" value="F:zinc ion binding"/>
    <property type="evidence" value="ECO:0007669"/>
    <property type="project" value="InterPro"/>
</dbReference>
<evidence type="ECO:0000259" key="10">
    <source>
        <dbReference type="PROSITE" id="PS50048"/>
    </source>
</evidence>
<gene>
    <name evidence="11" type="ORF">GRF29_44g2630145</name>
</gene>
<feature type="compositionally biased region" description="Low complexity" evidence="9">
    <location>
        <begin position="143"/>
        <end position="157"/>
    </location>
</feature>
<evidence type="ECO:0000256" key="7">
    <source>
        <dbReference type="ARBA" id="ARBA00023163"/>
    </source>
</evidence>
<dbReference type="Gene3D" id="3.40.50.720">
    <property type="entry name" value="NAD(P)-binding Rossmann-like Domain"/>
    <property type="match status" value="1"/>
</dbReference>
<dbReference type="PANTHER" id="PTHR48107">
    <property type="entry name" value="NADPH-DEPENDENT ALDEHYDE REDUCTASE-LIKE PROTEIN, CHLOROPLASTIC-RELATED"/>
    <property type="match status" value="1"/>
</dbReference>
<dbReference type="PROSITE" id="PS50048">
    <property type="entry name" value="ZN2_CY6_FUNGAL_2"/>
    <property type="match status" value="1"/>
</dbReference>
<dbReference type="InterPro" id="IPR020904">
    <property type="entry name" value="Sc_DH/Rdtase_CS"/>
</dbReference>
<dbReference type="Pfam" id="PF08493">
    <property type="entry name" value="AflR"/>
    <property type="match status" value="1"/>
</dbReference>
<dbReference type="Gene3D" id="4.10.240.10">
    <property type="entry name" value="Zn(2)-C6 fungal-type DNA-binding domain"/>
    <property type="match status" value="1"/>
</dbReference>
<evidence type="ECO:0000256" key="2">
    <source>
        <dbReference type="ARBA" id="ARBA00022723"/>
    </source>
</evidence>
<dbReference type="InterPro" id="IPR013700">
    <property type="entry name" value="AflR"/>
</dbReference>
<evidence type="ECO:0000313" key="12">
    <source>
        <dbReference type="Proteomes" id="UP001280581"/>
    </source>
</evidence>
<dbReference type="Pfam" id="PF13561">
    <property type="entry name" value="adh_short_C2"/>
    <property type="match status" value="1"/>
</dbReference>
<dbReference type="GO" id="GO:0003677">
    <property type="term" value="F:DNA binding"/>
    <property type="evidence" value="ECO:0007669"/>
    <property type="project" value="UniProtKB-KW"/>
</dbReference>
<dbReference type="InterPro" id="IPR001138">
    <property type="entry name" value="Zn2Cys6_DnaBD"/>
</dbReference>
<evidence type="ECO:0000256" key="4">
    <source>
        <dbReference type="ARBA" id="ARBA00023002"/>
    </source>
</evidence>
<protein>
    <recommendedName>
        <fullName evidence="10">Zn(2)-C6 fungal-type domain-containing protein</fullName>
    </recommendedName>
</protein>
<keyword evidence="6" id="KW-0238">DNA-binding</keyword>
<keyword evidence="4" id="KW-0560">Oxidoreductase</keyword>
<dbReference type="EMBL" id="WVTA01000005">
    <property type="protein sequence ID" value="KAK3210403.1"/>
    <property type="molecule type" value="Genomic_DNA"/>
</dbReference>
<comment type="caution">
    <text evidence="11">The sequence shown here is derived from an EMBL/GenBank/DDBJ whole genome shotgun (WGS) entry which is preliminary data.</text>
</comment>
<dbReference type="Pfam" id="PF00172">
    <property type="entry name" value="Zn_clus"/>
    <property type="match status" value="1"/>
</dbReference>
<dbReference type="AlphaFoldDB" id="A0AAN6M1D6"/>
<dbReference type="CDD" id="cd00067">
    <property type="entry name" value="GAL4"/>
    <property type="match status" value="1"/>
</dbReference>